<feature type="domain" description="CARD" evidence="3">
    <location>
        <begin position="1"/>
        <end position="91"/>
    </location>
</feature>
<name>A0AA88XMM5_PINIB</name>
<dbReference type="AlphaFoldDB" id="A0AA88XMM5"/>
<dbReference type="CDD" id="cd01671">
    <property type="entry name" value="CARD"/>
    <property type="match status" value="1"/>
</dbReference>
<evidence type="ECO:0000259" key="3">
    <source>
        <dbReference type="PROSITE" id="PS50209"/>
    </source>
</evidence>
<keyword evidence="5" id="KW-1185">Reference proteome</keyword>
<proteinExistence type="predicted"/>
<keyword evidence="1" id="KW-0175">Coiled coil</keyword>
<evidence type="ECO:0000256" key="1">
    <source>
        <dbReference type="SAM" id="Coils"/>
    </source>
</evidence>
<dbReference type="PROSITE" id="PS50209">
    <property type="entry name" value="CARD"/>
    <property type="match status" value="1"/>
</dbReference>
<feature type="region of interest" description="Disordered" evidence="2">
    <location>
        <begin position="411"/>
        <end position="476"/>
    </location>
</feature>
<dbReference type="Gene3D" id="1.10.533.10">
    <property type="entry name" value="Death Domain, Fas"/>
    <property type="match status" value="1"/>
</dbReference>
<dbReference type="SMART" id="SM00114">
    <property type="entry name" value="CARD"/>
    <property type="match status" value="1"/>
</dbReference>
<evidence type="ECO:0000313" key="5">
    <source>
        <dbReference type="Proteomes" id="UP001186944"/>
    </source>
</evidence>
<dbReference type="Pfam" id="PF00619">
    <property type="entry name" value="CARD"/>
    <property type="match status" value="1"/>
</dbReference>
<organism evidence="4 5">
    <name type="scientific">Pinctada imbricata</name>
    <name type="common">Atlantic pearl-oyster</name>
    <name type="synonym">Pinctada martensii</name>
    <dbReference type="NCBI Taxonomy" id="66713"/>
    <lineage>
        <taxon>Eukaryota</taxon>
        <taxon>Metazoa</taxon>
        <taxon>Spiralia</taxon>
        <taxon>Lophotrochozoa</taxon>
        <taxon>Mollusca</taxon>
        <taxon>Bivalvia</taxon>
        <taxon>Autobranchia</taxon>
        <taxon>Pteriomorphia</taxon>
        <taxon>Pterioida</taxon>
        <taxon>Pterioidea</taxon>
        <taxon>Pteriidae</taxon>
        <taxon>Pinctada</taxon>
    </lineage>
</organism>
<evidence type="ECO:0000313" key="4">
    <source>
        <dbReference type="EMBL" id="KAK3088205.1"/>
    </source>
</evidence>
<dbReference type="SUPFAM" id="SSF47986">
    <property type="entry name" value="DEATH domain"/>
    <property type="match status" value="1"/>
</dbReference>
<feature type="region of interest" description="Disordered" evidence="2">
    <location>
        <begin position="229"/>
        <end position="251"/>
    </location>
</feature>
<dbReference type="Proteomes" id="UP001186944">
    <property type="component" value="Unassembled WGS sequence"/>
</dbReference>
<dbReference type="GO" id="GO:0042981">
    <property type="term" value="P:regulation of apoptotic process"/>
    <property type="evidence" value="ECO:0007669"/>
    <property type="project" value="InterPro"/>
</dbReference>
<dbReference type="EMBL" id="VSWD01000011">
    <property type="protein sequence ID" value="KAK3088205.1"/>
    <property type="molecule type" value="Genomic_DNA"/>
</dbReference>
<gene>
    <name evidence="4" type="ORF">FSP39_016110</name>
</gene>
<reference evidence="4" key="1">
    <citation type="submission" date="2019-08" db="EMBL/GenBank/DDBJ databases">
        <title>The improved chromosome-level genome for the pearl oyster Pinctada fucata martensii using PacBio sequencing and Hi-C.</title>
        <authorList>
            <person name="Zheng Z."/>
        </authorList>
    </citation>
    <scope>NUCLEOTIDE SEQUENCE</scope>
    <source>
        <strain evidence="4">ZZ-2019</strain>
        <tissue evidence="4">Adductor muscle</tissue>
    </source>
</reference>
<accession>A0AA88XMM5</accession>
<sequence>MNDAQKNVIQRHIRQLANDIIMSEELFGLLFQHRIFERNMIEMIKAEKTEQEQAYKMLELLPRRGPDAFNNFVCIIQNDYPWLATLLLSGLAAEKTKIERPFSYKSDIDLMRVKDRMNTCDTILTEPEPDIKAKVSTFVHKQFGQSKRISENDKKAVFRWMSQQIQMERKRIASAVSRSNTSLTLSPLPMIDAATNTDEIPEKAIPERMMHKSVQKICEKLHQMRKITIHGEKSTSPENGKNGSNGNGHVMTPATLDIVIGELDRMVNKVDKMESEINKCHVMLGDREKKMSLSLLIYDLSLSLRNKETEVQEERKKCESMLSELYDYSKNLSKLEQAKSQMKGVINNQSEEIEKLKAENIKLKEQVIKLEQMNMQHAEKQKTLENLRNIVRELQPNRETCNESVLSVQTRMSNESKASMHSRRSVRPNQARPFNSRHSNKVKPEPVRASRLSQSDNNPQLKGRLANSDNNIPFSTKRFGGSLSKIFSRKSEKSVFKS</sequence>
<dbReference type="InterPro" id="IPR011029">
    <property type="entry name" value="DEATH-like_dom_sf"/>
</dbReference>
<comment type="caution">
    <text evidence="4">The sequence shown here is derived from an EMBL/GenBank/DDBJ whole genome shotgun (WGS) entry which is preliminary data.</text>
</comment>
<protein>
    <recommendedName>
        <fullName evidence="3">CARD domain-containing protein</fullName>
    </recommendedName>
</protein>
<feature type="coiled-coil region" evidence="1">
    <location>
        <begin position="304"/>
        <end position="390"/>
    </location>
</feature>
<feature type="compositionally biased region" description="Polar residues" evidence="2">
    <location>
        <begin position="451"/>
        <end position="460"/>
    </location>
</feature>
<evidence type="ECO:0000256" key="2">
    <source>
        <dbReference type="SAM" id="MobiDB-lite"/>
    </source>
</evidence>
<dbReference type="InterPro" id="IPR001315">
    <property type="entry name" value="CARD"/>
</dbReference>